<accession>A0A5J5BVL9</accession>
<sequence>MELGAVDDGDGGTDRWFVMVVGVVRVGHDGVAEGVGLEARLAVEMGDRAVMAVDLMGDDGVGRRWWYGCCGGCGDGRDDGGGMEVRLGLWGSGGTADEGWYEREMMVVGWTWSRWWVWSRGRLWRSVGRSTVMRMVMLEFCGGGDAVVIRGCDCRGGEVVMCGRSGGDEMMGETTGGGYG</sequence>
<protein>
    <submittedName>
        <fullName evidence="1">Uncharacterized protein</fullName>
    </submittedName>
</protein>
<evidence type="ECO:0000313" key="1">
    <source>
        <dbReference type="EMBL" id="KAA8547049.1"/>
    </source>
</evidence>
<reference evidence="1 2" key="1">
    <citation type="submission" date="2019-09" db="EMBL/GenBank/DDBJ databases">
        <title>A chromosome-level genome assembly of the Chinese tupelo Nyssa sinensis.</title>
        <authorList>
            <person name="Yang X."/>
            <person name="Kang M."/>
            <person name="Yang Y."/>
            <person name="Xiong H."/>
            <person name="Wang M."/>
            <person name="Zhang Z."/>
            <person name="Wang Z."/>
            <person name="Wu H."/>
            <person name="Ma T."/>
            <person name="Liu J."/>
            <person name="Xi Z."/>
        </authorList>
    </citation>
    <scope>NUCLEOTIDE SEQUENCE [LARGE SCALE GENOMIC DNA]</scope>
    <source>
        <strain evidence="1">J267</strain>
        <tissue evidence="1">Leaf</tissue>
    </source>
</reference>
<proteinExistence type="predicted"/>
<gene>
    <name evidence="1" type="ORF">F0562_003478</name>
</gene>
<keyword evidence="2" id="KW-1185">Reference proteome</keyword>
<name>A0A5J5BVL9_9ASTE</name>
<dbReference type="AlphaFoldDB" id="A0A5J5BVL9"/>
<evidence type="ECO:0000313" key="2">
    <source>
        <dbReference type="Proteomes" id="UP000325577"/>
    </source>
</evidence>
<dbReference type="Proteomes" id="UP000325577">
    <property type="component" value="Linkage Group LG1"/>
</dbReference>
<organism evidence="1 2">
    <name type="scientific">Nyssa sinensis</name>
    <dbReference type="NCBI Taxonomy" id="561372"/>
    <lineage>
        <taxon>Eukaryota</taxon>
        <taxon>Viridiplantae</taxon>
        <taxon>Streptophyta</taxon>
        <taxon>Embryophyta</taxon>
        <taxon>Tracheophyta</taxon>
        <taxon>Spermatophyta</taxon>
        <taxon>Magnoliopsida</taxon>
        <taxon>eudicotyledons</taxon>
        <taxon>Gunneridae</taxon>
        <taxon>Pentapetalae</taxon>
        <taxon>asterids</taxon>
        <taxon>Cornales</taxon>
        <taxon>Nyssaceae</taxon>
        <taxon>Nyssa</taxon>
    </lineage>
</organism>
<dbReference type="EMBL" id="CM018032">
    <property type="protein sequence ID" value="KAA8547049.1"/>
    <property type="molecule type" value="Genomic_DNA"/>
</dbReference>